<dbReference type="InterPro" id="IPR050463">
    <property type="entry name" value="Gfo/Idh/MocA_oxidrdct_glycsds"/>
</dbReference>
<protein>
    <submittedName>
        <fullName evidence="5">Gfo/Idh/MocA family oxidoreductase</fullName>
    </submittedName>
</protein>
<dbReference type="OrthoDB" id="9792935at2"/>
<feature type="chain" id="PRO_5020245853" evidence="2">
    <location>
        <begin position="26"/>
        <end position="449"/>
    </location>
</feature>
<feature type="compositionally biased region" description="Basic and acidic residues" evidence="1">
    <location>
        <begin position="440"/>
        <end position="449"/>
    </location>
</feature>
<dbReference type="Gene3D" id="3.40.50.720">
    <property type="entry name" value="NAD(P)-binding Rossmann-like Domain"/>
    <property type="match status" value="1"/>
</dbReference>
<dbReference type="InterPro" id="IPR036291">
    <property type="entry name" value="NAD(P)-bd_dom_sf"/>
</dbReference>
<feature type="signal peptide" evidence="2">
    <location>
        <begin position="1"/>
        <end position="25"/>
    </location>
</feature>
<evidence type="ECO:0000313" key="5">
    <source>
        <dbReference type="EMBL" id="RXK56660.1"/>
    </source>
</evidence>
<comment type="caution">
    <text evidence="5">The sequence shown here is derived from an EMBL/GenBank/DDBJ whole genome shotgun (WGS) entry which is preliminary data.</text>
</comment>
<organism evidence="5 6">
    <name type="scientific">Oleiharenicola lentus</name>
    <dbReference type="NCBI Taxonomy" id="2508720"/>
    <lineage>
        <taxon>Bacteria</taxon>
        <taxon>Pseudomonadati</taxon>
        <taxon>Verrucomicrobiota</taxon>
        <taxon>Opitutia</taxon>
        <taxon>Opitutales</taxon>
        <taxon>Opitutaceae</taxon>
        <taxon>Oleiharenicola</taxon>
    </lineage>
</organism>
<dbReference type="PANTHER" id="PTHR43818:SF5">
    <property type="entry name" value="OXIDOREDUCTASE FAMILY PROTEIN"/>
    <property type="match status" value="1"/>
</dbReference>
<feature type="domain" description="Gfo/Idh/MocA-like oxidoreductase N-terminal" evidence="3">
    <location>
        <begin position="32"/>
        <end position="155"/>
    </location>
</feature>
<evidence type="ECO:0000313" key="6">
    <source>
        <dbReference type="Proteomes" id="UP000290218"/>
    </source>
</evidence>
<evidence type="ECO:0000256" key="2">
    <source>
        <dbReference type="SAM" id="SignalP"/>
    </source>
</evidence>
<dbReference type="Pfam" id="PF19051">
    <property type="entry name" value="GFO_IDH_MocA_C2"/>
    <property type="match status" value="1"/>
</dbReference>
<dbReference type="PANTHER" id="PTHR43818">
    <property type="entry name" value="BCDNA.GH03377"/>
    <property type="match status" value="1"/>
</dbReference>
<name>A0A4Q1CCA8_9BACT</name>
<dbReference type="AlphaFoldDB" id="A0A4Q1CCA8"/>
<reference evidence="5 6" key="1">
    <citation type="submission" date="2019-01" db="EMBL/GenBank/DDBJ databases">
        <title>Lacunisphaera sp. strain TWA-58.</title>
        <authorList>
            <person name="Chen W.-M."/>
        </authorList>
    </citation>
    <scope>NUCLEOTIDE SEQUENCE [LARGE SCALE GENOMIC DNA]</scope>
    <source>
        <strain evidence="5 6">TWA-58</strain>
    </source>
</reference>
<dbReference type="Proteomes" id="UP000290218">
    <property type="component" value="Unassembled WGS sequence"/>
</dbReference>
<keyword evidence="2" id="KW-0732">Signal</keyword>
<dbReference type="EMBL" id="SDHX01000001">
    <property type="protein sequence ID" value="RXK56660.1"/>
    <property type="molecule type" value="Genomic_DNA"/>
</dbReference>
<dbReference type="InterPro" id="IPR043906">
    <property type="entry name" value="Gfo/Idh/MocA_OxRdtase_bact_C"/>
</dbReference>
<proteinExistence type="predicted"/>
<dbReference type="Gene3D" id="3.30.360.10">
    <property type="entry name" value="Dihydrodipicolinate Reductase, domain 2"/>
    <property type="match status" value="1"/>
</dbReference>
<sequence length="449" mass="49381">MNRRTFVSSLALAGAAVATSRRLHAAAAQPRLKIGLIGCGWYGGVNLGVFARCSSLHVVAMSDPNPQALANALKQVAGIQSEIPRTFADYREMLAAGGLEVVIVATPDHWHALPALAAMQAGLDVYLEKPIGVDVIEGEALVTAARKYRRTVQVNTQRRSCPLFIEAREKYLASGRLGKIGLVEAYSYLQARPTGLIPEAPVPEGFDYELWAGPAPKLPYRARFADRGWRAFQEYGNGQIGDLGVHTIDKVRWLLGLGWPESIVSTGGILADKPPYSATITDTQRSVFRYPGLDVSWEHRTWGVSPVPQRHWSDQWGARLIGDKGTLNLSSYEYVFTPAGKGPVEGRNLFSASGDLANLDFNGNVYEETENRHVQDFLRCRGTDERPVADIEQGHISSAMCELANLSLEIQRPVTYDPKTRTVPGDAEATRRLARPYRGPWEHPDPARV</sequence>
<evidence type="ECO:0000259" key="4">
    <source>
        <dbReference type="Pfam" id="PF19051"/>
    </source>
</evidence>
<dbReference type="RefSeq" id="WP_129048026.1">
    <property type="nucleotide sequence ID" value="NZ_SDHX01000001.1"/>
</dbReference>
<keyword evidence="6" id="KW-1185">Reference proteome</keyword>
<evidence type="ECO:0000256" key="1">
    <source>
        <dbReference type="SAM" id="MobiDB-lite"/>
    </source>
</evidence>
<dbReference type="SUPFAM" id="SSF51735">
    <property type="entry name" value="NAD(P)-binding Rossmann-fold domains"/>
    <property type="match status" value="1"/>
</dbReference>
<evidence type="ECO:0000259" key="3">
    <source>
        <dbReference type="Pfam" id="PF01408"/>
    </source>
</evidence>
<dbReference type="GO" id="GO:0000166">
    <property type="term" value="F:nucleotide binding"/>
    <property type="evidence" value="ECO:0007669"/>
    <property type="project" value="InterPro"/>
</dbReference>
<gene>
    <name evidence="5" type="ORF">ESB00_12555</name>
</gene>
<dbReference type="SUPFAM" id="SSF55347">
    <property type="entry name" value="Glyceraldehyde-3-phosphate dehydrogenase-like, C-terminal domain"/>
    <property type="match status" value="1"/>
</dbReference>
<accession>A0A4Q1CCA8</accession>
<dbReference type="Pfam" id="PF01408">
    <property type="entry name" value="GFO_IDH_MocA"/>
    <property type="match status" value="1"/>
</dbReference>
<feature type="domain" description="Gfo/Idh/MocA-like oxidoreductase bacterial type C-terminal" evidence="4">
    <location>
        <begin position="198"/>
        <end position="256"/>
    </location>
</feature>
<dbReference type="InterPro" id="IPR000683">
    <property type="entry name" value="Gfo/Idh/MocA-like_OxRdtase_N"/>
</dbReference>
<feature type="region of interest" description="Disordered" evidence="1">
    <location>
        <begin position="417"/>
        <end position="449"/>
    </location>
</feature>